<evidence type="ECO:0000313" key="3">
    <source>
        <dbReference type="Proteomes" id="UP000239203"/>
    </source>
</evidence>
<protein>
    <submittedName>
        <fullName evidence="2">Putative NBD/HSP70 family sugar kinase</fullName>
    </submittedName>
</protein>
<keyword evidence="2" id="KW-0418">Kinase</keyword>
<comment type="caution">
    <text evidence="2">The sequence shown here is derived from an EMBL/GenBank/DDBJ whole genome shotgun (WGS) entry which is preliminary data.</text>
</comment>
<proteinExistence type="inferred from homology"/>
<dbReference type="InterPro" id="IPR000600">
    <property type="entry name" value="ROK"/>
</dbReference>
<sequence>MERPARPTAVSRLLRLLHEEGEMSRAAATTRLGLTRTAVGDAAAWLTDAGILRTAASAPVGRGRPSPLLGLADDGPVVAVAHLRPDRVDVAVVGLGVAVAERESCPVDVSSPDETLARVAADVAAAVARSGRWCVGVVVALAGMTRSGVVRNAVHFGWDGVRAEDVLGTRLRWPVRVESDSGLTALAEHRRGAGRRPGTVLVLACEHTGVGGALMGGGLARHVLEVGHLSIEQEGLLCPCGQRGCFEMYVDGRALLRETGTTTLSEAFEHYDVVAAAADRLGWALSSLVNVVVPARVVLAGVLGEIHRVAGDRVDAHVARSVVARTDHTEIVAGQVTDPVLVGAAELGFDPFLDDPADFPEVSP</sequence>
<dbReference type="Gene3D" id="3.30.420.40">
    <property type="match status" value="2"/>
</dbReference>
<dbReference type="Gene3D" id="1.10.10.10">
    <property type="entry name" value="Winged helix-like DNA-binding domain superfamily/Winged helix DNA-binding domain"/>
    <property type="match status" value="1"/>
</dbReference>
<dbReference type="InterPro" id="IPR043129">
    <property type="entry name" value="ATPase_NBD"/>
</dbReference>
<reference evidence="2 3" key="1">
    <citation type="submission" date="2018-02" db="EMBL/GenBank/DDBJ databases">
        <title>Genomic Encyclopedia of Archaeal and Bacterial Type Strains, Phase II (KMG-II): from individual species to whole genera.</title>
        <authorList>
            <person name="Goeker M."/>
        </authorList>
    </citation>
    <scope>NUCLEOTIDE SEQUENCE [LARGE SCALE GENOMIC DNA]</scope>
    <source>
        <strain evidence="2 3">YU 961-1</strain>
    </source>
</reference>
<dbReference type="Pfam" id="PF00480">
    <property type="entry name" value="ROK"/>
    <property type="match status" value="1"/>
</dbReference>
<dbReference type="InterPro" id="IPR036388">
    <property type="entry name" value="WH-like_DNA-bd_sf"/>
</dbReference>
<dbReference type="PANTHER" id="PTHR18964">
    <property type="entry name" value="ROK (REPRESSOR, ORF, KINASE) FAMILY"/>
    <property type="match status" value="1"/>
</dbReference>
<gene>
    <name evidence="2" type="ORF">CLV40_11457</name>
</gene>
<evidence type="ECO:0000313" key="2">
    <source>
        <dbReference type="EMBL" id="PPK65405.1"/>
    </source>
</evidence>
<dbReference type="Proteomes" id="UP000239203">
    <property type="component" value="Unassembled WGS sequence"/>
</dbReference>
<dbReference type="SUPFAM" id="SSF53067">
    <property type="entry name" value="Actin-like ATPase domain"/>
    <property type="match status" value="1"/>
</dbReference>
<dbReference type="OrthoDB" id="5174513at2"/>
<organism evidence="2 3">
    <name type="scientific">Actinokineospora auranticolor</name>
    <dbReference type="NCBI Taxonomy" id="155976"/>
    <lineage>
        <taxon>Bacteria</taxon>
        <taxon>Bacillati</taxon>
        <taxon>Actinomycetota</taxon>
        <taxon>Actinomycetes</taxon>
        <taxon>Pseudonocardiales</taxon>
        <taxon>Pseudonocardiaceae</taxon>
        <taxon>Actinokineospora</taxon>
    </lineage>
</organism>
<dbReference type="GO" id="GO:0016301">
    <property type="term" value="F:kinase activity"/>
    <property type="evidence" value="ECO:0007669"/>
    <property type="project" value="UniProtKB-KW"/>
</dbReference>
<dbReference type="PANTHER" id="PTHR18964:SF149">
    <property type="entry name" value="BIFUNCTIONAL UDP-N-ACETYLGLUCOSAMINE 2-EPIMERASE_N-ACETYLMANNOSAMINE KINASE"/>
    <property type="match status" value="1"/>
</dbReference>
<dbReference type="EMBL" id="PTIX01000014">
    <property type="protein sequence ID" value="PPK65405.1"/>
    <property type="molecule type" value="Genomic_DNA"/>
</dbReference>
<dbReference type="AlphaFoldDB" id="A0A2S6GJL7"/>
<evidence type="ECO:0000256" key="1">
    <source>
        <dbReference type="ARBA" id="ARBA00006479"/>
    </source>
</evidence>
<accession>A0A2S6GJL7</accession>
<name>A0A2S6GJL7_9PSEU</name>
<keyword evidence="2" id="KW-0808">Transferase</keyword>
<comment type="similarity">
    <text evidence="1">Belongs to the ROK (NagC/XylR) family.</text>
</comment>
<keyword evidence="3" id="KW-1185">Reference proteome</keyword>